<evidence type="ECO:0000313" key="7">
    <source>
        <dbReference type="Proteomes" id="UP000244928"/>
    </source>
</evidence>
<gene>
    <name evidence="6" type="ORF">A6035_01020</name>
</gene>
<evidence type="ECO:0000259" key="5">
    <source>
        <dbReference type="Pfam" id="PF00890"/>
    </source>
</evidence>
<keyword evidence="2" id="KW-0285">Flavoprotein</keyword>
<dbReference type="PANTHER" id="PTHR43400">
    <property type="entry name" value="FUMARATE REDUCTASE"/>
    <property type="match status" value="1"/>
</dbReference>
<evidence type="ECO:0000256" key="4">
    <source>
        <dbReference type="ARBA" id="ARBA00023002"/>
    </source>
</evidence>
<evidence type="ECO:0000256" key="3">
    <source>
        <dbReference type="ARBA" id="ARBA00022827"/>
    </source>
</evidence>
<sequence>MTAAFTAAANGAEVLLVEESDMVGGTTAWSGGHVWIPCNPHQKAIGVVDPPEQGLRYIMSLSRGLIDENLIRSYIANGSEAVSYLDEQAGTVFYAVRDFADYHPGHPGGLPGGGRTIECSPFSFLELGP</sequence>
<feature type="domain" description="FAD-dependent oxidoreductase 2 FAD-binding" evidence="5">
    <location>
        <begin position="1"/>
        <end position="99"/>
    </location>
</feature>
<dbReference type="Pfam" id="PF00890">
    <property type="entry name" value="FAD_binding_2"/>
    <property type="match status" value="1"/>
</dbReference>
<proteinExistence type="predicted"/>
<keyword evidence="7" id="KW-1185">Reference proteome</keyword>
<evidence type="ECO:0000256" key="2">
    <source>
        <dbReference type="ARBA" id="ARBA00022630"/>
    </source>
</evidence>
<dbReference type="AlphaFoldDB" id="A0A2S1R3X4"/>
<dbReference type="InterPro" id="IPR050315">
    <property type="entry name" value="FAD-oxidoreductase_2"/>
</dbReference>
<dbReference type="SUPFAM" id="SSF51905">
    <property type="entry name" value="FAD/NAD(P)-binding domain"/>
    <property type="match status" value="1"/>
</dbReference>
<dbReference type="PANTHER" id="PTHR43400:SF10">
    <property type="entry name" value="3-OXOSTEROID 1-DEHYDROGENASE"/>
    <property type="match status" value="1"/>
</dbReference>
<protein>
    <recommendedName>
        <fullName evidence="5">FAD-dependent oxidoreductase 2 FAD-binding domain-containing protein</fullName>
    </recommendedName>
</protein>
<dbReference type="GO" id="GO:0016491">
    <property type="term" value="F:oxidoreductase activity"/>
    <property type="evidence" value="ECO:0007669"/>
    <property type="project" value="UniProtKB-KW"/>
</dbReference>
<evidence type="ECO:0000313" key="6">
    <source>
        <dbReference type="EMBL" id="AWH90996.1"/>
    </source>
</evidence>
<organism evidence="6 7">
    <name type="scientific">Dietzia lutea</name>
    <dbReference type="NCBI Taxonomy" id="546160"/>
    <lineage>
        <taxon>Bacteria</taxon>
        <taxon>Bacillati</taxon>
        <taxon>Actinomycetota</taxon>
        <taxon>Actinomycetes</taxon>
        <taxon>Mycobacteriales</taxon>
        <taxon>Dietziaceae</taxon>
        <taxon>Dietzia</taxon>
    </lineage>
</organism>
<reference evidence="6 7" key="1">
    <citation type="submission" date="2016-04" db="EMBL/GenBank/DDBJ databases">
        <title>Complete genome sequence of Dietzia lutea YIM 80766T, a strain isolated from desert soil in Egypt.</title>
        <authorList>
            <person name="Zhao J."/>
            <person name="Hu B."/>
            <person name="Geng S."/>
            <person name="Nie Y."/>
            <person name="Tang Y."/>
        </authorList>
    </citation>
    <scope>NUCLEOTIDE SEQUENCE [LARGE SCALE GENOMIC DNA]</scope>
    <source>
        <strain evidence="6 7">YIM 80766</strain>
    </source>
</reference>
<dbReference type="InterPro" id="IPR036188">
    <property type="entry name" value="FAD/NAD-bd_sf"/>
</dbReference>
<dbReference type="InterPro" id="IPR003953">
    <property type="entry name" value="FAD-dep_OxRdtase_2_FAD-bd"/>
</dbReference>
<dbReference type="Proteomes" id="UP000244928">
    <property type="component" value="Chromosome"/>
</dbReference>
<dbReference type="KEGG" id="dlu:A6035_01020"/>
<keyword evidence="3" id="KW-0274">FAD</keyword>
<name>A0A2S1R3X4_9ACTN</name>
<evidence type="ECO:0000256" key="1">
    <source>
        <dbReference type="ARBA" id="ARBA00001974"/>
    </source>
</evidence>
<dbReference type="EMBL" id="CP015449">
    <property type="protein sequence ID" value="AWH90996.1"/>
    <property type="molecule type" value="Genomic_DNA"/>
</dbReference>
<accession>A0A2S1R3X4</accession>
<dbReference type="Gene3D" id="3.50.50.60">
    <property type="entry name" value="FAD/NAD(P)-binding domain"/>
    <property type="match status" value="1"/>
</dbReference>
<keyword evidence="4" id="KW-0560">Oxidoreductase</keyword>
<dbReference type="OrthoDB" id="9813348at2"/>
<comment type="cofactor">
    <cofactor evidence="1">
        <name>FAD</name>
        <dbReference type="ChEBI" id="CHEBI:57692"/>
    </cofactor>
</comment>